<dbReference type="InterPro" id="IPR002347">
    <property type="entry name" value="SDR_fam"/>
</dbReference>
<reference evidence="4" key="1">
    <citation type="journal article" date="2012" name="Mol. Plant Microbe Interact.">
        <title>A highly conserved effector in Fusarium oxysporum is required for full virulence on Arabidopsis.</title>
        <authorList>
            <person name="Thatcher L.F."/>
            <person name="Gardiner D.M."/>
            <person name="Kazan K."/>
            <person name="Manners J."/>
        </authorList>
    </citation>
    <scope>NUCLEOTIDE SEQUENCE [LARGE SCALE GENOMIC DNA]</scope>
    <source>
        <strain evidence="4">Fo5176</strain>
    </source>
</reference>
<dbReference type="Gene3D" id="3.40.50.720">
    <property type="entry name" value="NAD(P)-binding Rossmann-like Domain"/>
    <property type="match status" value="1"/>
</dbReference>
<proteinExistence type="inferred from homology"/>
<dbReference type="EMBL" id="AFQF01000254">
    <property type="protein sequence ID" value="EGU88696.1"/>
    <property type="molecule type" value="Genomic_DNA"/>
</dbReference>
<sequence>MSLGLSSETSLVCRANFDSRTLGSAGTIGRALAECFAVAGAKLVLIFNRTPAKPEFKEQCTKLGASSVTFIQCNISDLTSCRELVAKTEKSVGSIDVLINNAGVDHLGPAALIRLTSCWQLELDLTGYDDIHMYALHPGAVPSELTSSGSTAGFFAEYPHVGEMLLDTLKNFKDSPYLSGMASVALATGIAKGALKGKYFDVQQDLDDVITQASEIRADPELYTLNTKFLGDLENDGGTEKRPAEDPFHFPGVAKVVRPTGGWDVDTILKAILQVSSVLSTAAEAVSASMTRGVWCRVHGVVDISRHGAAFERLHASAFLQVHSVPRRMAGSPIVSSMVLKPPDQEDKKNSWDLFPWKDFPGYTQSQRCACTSSWIWQFGHDIEKCDDDTKRRWI</sequence>
<dbReference type="OrthoDB" id="1470350at2759"/>
<comment type="similarity">
    <text evidence="1">Belongs to the short-chain dehydrogenases/reductases (SDR) family.</text>
</comment>
<gene>
    <name evidence="4" type="ORF">FOXB_00786</name>
</gene>
<dbReference type="SUPFAM" id="SSF51735">
    <property type="entry name" value="NAD(P)-binding Rossmann-fold domains"/>
    <property type="match status" value="1"/>
</dbReference>
<organism evidence="4">
    <name type="scientific">Fusarium oxysporum (strain Fo5176)</name>
    <name type="common">Fusarium vascular wilt</name>
    <dbReference type="NCBI Taxonomy" id="660025"/>
    <lineage>
        <taxon>Eukaryota</taxon>
        <taxon>Fungi</taxon>
        <taxon>Dikarya</taxon>
        <taxon>Ascomycota</taxon>
        <taxon>Pezizomycotina</taxon>
        <taxon>Sordariomycetes</taxon>
        <taxon>Hypocreomycetidae</taxon>
        <taxon>Hypocreales</taxon>
        <taxon>Nectriaceae</taxon>
        <taxon>Fusarium</taxon>
        <taxon>Fusarium oxysporum species complex</taxon>
    </lineage>
</organism>
<comment type="caution">
    <text evidence="4">The sequence shown here is derived from an EMBL/GenBank/DDBJ whole genome shotgun (WGS) entry which is preliminary data.</text>
</comment>
<accession>F9F311</accession>
<keyword evidence="3" id="KW-0560">Oxidoreductase</keyword>
<dbReference type="GO" id="GO:0016491">
    <property type="term" value="F:oxidoreductase activity"/>
    <property type="evidence" value="ECO:0007669"/>
    <property type="project" value="UniProtKB-KW"/>
</dbReference>
<evidence type="ECO:0000256" key="1">
    <source>
        <dbReference type="ARBA" id="ARBA00006484"/>
    </source>
</evidence>
<dbReference type="AlphaFoldDB" id="F9F311"/>
<evidence type="ECO:0000256" key="3">
    <source>
        <dbReference type="ARBA" id="ARBA00023002"/>
    </source>
</evidence>
<dbReference type="InterPro" id="IPR036291">
    <property type="entry name" value="NAD(P)-bd_dom_sf"/>
</dbReference>
<dbReference type="Pfam" id="PF00106">
    <property type="entry name" value="adh_short"/>
    <property type="match status" value="1"/>
</dbReference>
<dbReference type="PANTHER" id="PTHR43391">
    <property type="entry name" value="RETINOL DEHYDROGENASE-RELATED"/>
    <property type="match status" value="1"/>
</dbReference>
<evidence type="ECO:0000256" key="2">
    <source>
        <dbReference type="ARBA" id="ARBA00022857"/>
    </source>
</evidence>
<dbReference type="CDD" id="cd05233">
    <property type="entry name" value="SDR_c"/>
    <property type="match status" value="1"/>
</dbReference>
<keyword evidence="2" id="KW-0521">NADP</keyword>
<dbReference type="GO" id="GO:0005829">
    <property type="term" value="C:cytosol"/>
    <property type="evidence" value="ECO:0007669"/>
    <property type="project" value="TreeGrafter"/>
</dbReference>
<dbReference type="PANTHER" id="PTHR43391:SF14">
    <property type="entry name" value="DEHYDROGENASE_REDUCTASE SDR FAMILY PROTEIN 7-LIKE"/>
    <property type="match status" value="1"/>
</dbReference>
<evidence type="ECO:0008006" key="5">
    <source>
        <dbReference type="Google" id="ProtNLM"/>
    </source>
</evidence>
<protein>
    <recommendedName>
        <fullName evidence="5">NAD(P)-binding protein</fullName>
    </recommendedName>
</protein>
<name>F9F311_FUSOF</name>
<evidence type="ECO:0000313" key="4">
    <source>
        <dbReference type="EMBL" id="EGU88696.1"/>
    </source>
</evidence>
<dbReference type="STRING" id="660025.F9F311"/>